<feature type="signal peptide" evidence="1">
    <location>
        <begin position="1"/>
        <end position="21"/>
    </location>
</feature>
<keyword evidence="1" id="KW-0732">Signal</keyword>
<dbReference type="GO" id="GO:0009289">
    <property type="term" value="C:pilus"/>
    <property type="evidence" value="ECO:0007669"/>
    <property type="project" value="InterPro"/>
</dbReference>
<evidence type="ECO:0000313" key="4">
    <source>
        <dbReference type="Proteomes" id="UP000190667"/>
    </source>
</evidence>
<dbReference type="NCBIfam" id="NF007402">
    <property type="entry name" value="PRK09934.1"/>
    <property type="match status" value="1"/>
</dbReference>
<reference evidence="3 4" key="1">
    <citation type="submission" date="2016-12" db="EMBL/GenBank/DDBJ databases">
        <title>Izhakiella australiana sp. nov. of genus Izhakiella isolated from Australian desert.</title>
        <authorList>
            <person name="Ji M."/>
        </authorList>
    </citation>
    <scope>NUCLEOTIDE SEQUENCE [LARGE SCALE GENOMIC DNA]</scope>
    <source>
        <strain evidence="3 4">D4N98</strain>
    </source>
</reference>
<organism evidence="3 4">
    <name type="scientific">Izhakiella australiensis</name>
    <dbReference type="NCBI Taxonomy" id="1926881"/>
    <lineage>
        <taxon>Bacteria</taxon>
        <taxon>Pseudomonadati</taxon>
        <taxon>Pseudomonadota</taxon>
        <taxon>Gammaproteobacteria</taxon>
        <taxon>Enterobacterales</taxon>
        <taxon>Erwiniaceae</taxon>
        <taxon>Izhakiella</taxon>
    </lineage>
</organism>
<dbReference type="InterPro" id="IPR008966">
    <property type="entry name" value="Adhesion_dom_sf"/>
</dbReference>
<evidence type="ECO:0000313" key="3">
    <source>
        <dbReference type="EMBL" id="OON40529.1"/>
    </source>
</evidence>
<dbReference type="PANTHER" id="PTHR33420:SF4">
    <property type="entry name" value="FIMBRIAL-LIKE PROTEIN FIMF"/>
    <property type="match status" value="1"/>
</dbReference>
<dbReference type="Proteomes" id="UP000190667">
    <property type="component" value="Unassembled WGS sequence"/>
</dbReference>
<comment type="caution">
    <text evidence="3">The sequence shown here is derived from an EMBL/GenBank/DDBJ whole genome shotgun (WGS) entry which is preliminary data.</text>
</comment>
<dbReference type="InterPro" id="IPR050263">
    <property type="entry name" value="Bact_Fimbrial_Adh_Pro"/>
</dbReference>
<sequence>MNPVAKYTLIPGLLITSWAFAGSNSVGLQNLQLTGNIVELSCQISAGDSNKVVDLGRWATRGLRQAGSATSPVSFSFQLTGCPPGIIAITFSGKTLAGNSALLALDDSANADNVAVELSDQYHRPLSFGQPADKVSIDASGNASLLFFARYVALNNHVQPGPASASAEFRINYY</sequence>
<dbReference type="PANTHER" id="PTHR33420">
    <property type="entry name" value="FIMBRIAL SUBUNIT ELFA-RELATED"/>
    <property type="match status" value="1"/>
</dbReference>
<dbReference type="GO" id="GO:0043709">
    <property type="term" value="P:cell adhesion involved in single-species biofilm formation"/>
    <property type="evidence" value="ECO:0007669"/>
    <property type="project" value="TreeGrafter"/>
</dbReference>
<evidence type="ECO:0000259" key="2">
    <source>
        <dbReference type="Pfam" id="PF00419"/>
    </source>
</evidence>
<feature type="domain" description="Fimbrial-type adhesion" evidence="2">
    <location>
        <begin position="32"/>
        <end position="173"/>
    </location>
</feature>
<gene>
    <name evidence="3" type="ORF">BTJ39_08980</name>
</gene>
<dbReference type="AlphaFoldDB" id="A0A1S8YMZ8"/>
<dbReference type="InterPro" id="IPR036937">
    <property type="entry name" value="Adhesion_dom_fimbrial_sf"/>
</dbReference>
<dbReference type="Pfam" id="PF00419">
    <property type="entry name" value="Fimbrial"/>
    <property type="match status" value="1"/>
</dbReference>
<dbReference type="RefSeq" id="WP_078002342.1">
    <property type="nucleotide sequence ID" value="NZ_MRUL01000004.1"/>
</dbReference>
<name>A0A1S8YMZ8_9GAMM</name>
<dbReference type="InterPro" id="IPR000259">
    <property type="entry name" value="Adhesion_dom_fimbrial"/>
</dbReference>
<keyword evidence="4" id="KW-1185">Reference proteome</keyword>
<feature type="chain" id="PRO_5010540292" description="Fimbrial-type adhesion domain-containing protein" evidence="1">
    <location>
        <begin position="22"/>
        <end position="174"/>
    </location>
</feature>
<dbReference type="SUPFAM" id="SSF49401">
    <property type="entry name" value="Bacterial adhesins"/>
    <property type="match status" value="1"/>
</dbReference>
<protein>
    <recommendedName>
        <fullName evidence="2">Fimbrial-type adhesion domain-containing protein</fullName>
    </recommendedName>
</protein>
<evidence type="ECO:0000256" key="1">
    <source>
        <dbReference type="SAM" id="SignalP"/>
    </source>
</evidence>
<dbReference type="Gene3D" id="2.60.40.1090">
    <property type="entry name" value="Fimbrial-type adhesion domain"/>
    <property type="match status" value="1"/>
</dbReference>
<accession>A0A1S8YMZ8</accession>
<proteinExistence type="predicted"/>
<dbReference type="EMBL" id="MRUL01000004">
    <property type="protein sequence ID" value="OON40529.1"/>
    <property type="molecule type" value="Genomic_DNA"/>
</dbReference>
<dbReference type="STRING" id="1926881.BTJ39_08980"/>